<accession>A0A9K3GLP2</accession>
<protein>
    <submittedName>
        <fullName evidence="1">Uncharacterized protein</fullName>
    </submittedName>
</protein>
<evidence type="ECO:0000313" key="2">
    <source>
        <dbReference type="Proteomes" id="UP000265618"/>
    </source>
</evidence>
<reference evidence="1 2" key="1">
    <citation type="journal article" date="2018" name="PLoS ONE">
        <title>The draft genome of Kipferlia bialata reveals reductive genome evolution in fornicate parasites.</title>
        <authorList>
            <person name="Tanifuji G."/>
            <person name="Takabayashi S."/>
            <person name="Kume K."/>
            <person name="Takagi M."/>
            <person name="Nakayama T."/>
            <person name="Kamikawa R."/>
            <person name="Inagaki Y."/>
            <person name="Hashimoto T."/>
        </authorList>
    </citation>
    <scope>NUCLEOTIDE SEQUENCE [LARGE SCALE GENOMIC DNA]</scope>
    <source>
        <strain evidence="1">NY0173</strain>
    </source>
</reference>
<feature type="non-terminal residue" evidence="1">
    <location>
        <position position="1"/>
    </location>
</feature>
<organism evidence="1 2">
    <name type="scientific">Kipferlia bialata</name>
    <dbReference type="NCBI Taxonomy" id="797122"/>
    <lineage>
        <taxon>Eukaryota</taxon>
        <taxon>Metamonada</taxon>
        <taxon>Carpediemonas-like organisms</taxon>
        <taxon>Kipferlia</taxon>
    </lineage>
</organism>
<name>A0A9K3GLP2_9EUKA</name>
<keyword evidence="2" id="KW-1185">Reference proteome</keyword>
<evidence type="ECO:0000313" key="1">
    <source>
        <dbReference type="EMBL" id="GIQ86951.1"/>
    </source>
</evidence>
<sequence length="1480" mass="153534">MAIEDTVIGATTPVSGSFSSLTVDQAYSLPTTDGTEGEVLVANGSGTAAWGPPPVGSVVIAPAAEELVTGGAVYINPSGSISRVSSRSVGLGPVVTLDRNVGCGHISMAENDFGIIALVYTNITNDVGYVRIATPTSNEITFGTEFSFAPFTAGSEVYSARISFDQAHDCFIIVYTLLVGSTATGHAMVARLEGDAIVFGDPMAFGTTRSMYITKYPRVHCVFHASAGVSLIGYTDESYDAWARTATVLSDNSIALGAPTFIDSDVGYTAVFAYDPHSDVTLMTQREQVWVVEVSGGAVSVGAAASLGSSKFSTVAFIPMTGQAVVVYSSGDTYACVATVSGSTVSLGSPTYICSQGHNDYANVGVVYDSTKGSILIVSRDTDTDGIGQVWEATVSGDTVSIGSPTAFSASGQLRMGAIYSTAFESVILGSTFSDGSVDMRLLTMTAVDRLVSEASIGLATTDAAAGSNGAMRLNGGVVDGVSGLSEGECHYVQKDGTLSPAADSPAVLAGVALSSTELSVAASLSVTRSLIAHEAEVQSLSIGDYSLPAEAGLPTEVISMDPSGDVVWGSAGPYIKAPTAKQVSAGQPVILNRLGSLSGVNSFAAGLGPGADLGRAVSQKHTDMAEDSHGNILVVYVDVSGYGAYVRLVVPVGGNILYGPEVEFADIADEVYSPTITYDSALDCFVIVYNVKNGSTGTGHAVVIRVDGNTISVGASTSYGSVKYITSYAAHRSVYHASSGAIVIANTTTGSQGVIRAAIVDVTDTITFGSAVQFTSSCHYHSYLAHDPISGDTLLLYSGRSRLVSVFGDVVSFGAECSVGSAKSMTAAFDSVSHRPVVLYADLSNTYTCVGTVSGNTVTYGTPTIVCPQGTNGISLTYDEARGAMVIASRDNDSDRNGVVWVATVAGDVVSLSAPREFSGAIQYNVDVFYSKSIGAVLIAYRRSDTIREVRIFSNQELSSIGAGTYVGIAASSADEGDEGIVVTAGGVARGVYGLEQGLFYFVQRDGSLSHQPDMTVMPAGVALTETSICVGSAVSLGSLGIPVLGYQLPLDKGQASQVLTAGGDGETQWKRPDSLEFMTRQLTAVGDCMVLDSLGSVLPVVTTDQGLGTVTATFDNTLDSDYFSVAEDAIGNVVQVGRYGRDCALTVVSVFGGDVTLGSYETFTAFSTSYNCRYPTIVYHEAEDCFVVLFGEQYSTTVQGYVVAARLTDEGFVFGPIDTFDTLDYTTYGNADAAYDVGAEAVVFAYNDAGEEGYVVACAIGAGDAVECGTPVQHASDSGSYPALVYEPLSARTVLTYQDSSSIKARVVSVTSTVVTLGTPISVYASFSKSVSGTLDPLSHSVVVTFCTGSPYNVMGSILSVSGDTVSATTPVLVADGRFVTRSPVTYDPLGEKFYVAYVNESDSDKGTVLPCTIQGGDLVADGSPIVYADADQDLESMYPFYSSQARALLLYDGDGNVRTYTPESWSTLTGNTYVGVA</sequence>
<proteinExistence type="predicted"/>
<dbReference type="EMBL" id="BDIP01002874">
    <property type="protein sequence ID" value="GIQ86951.1"/>
    <property type="molecule type" value="Genomic_DNA"/>
</dbReference>
<gene>
    <name evidence="1" type="ORF">KIPB_008896</name>
</gene>
<comment type="caution">
    <text evidence="1">The sequence shown here is derived from an EMBL/GenBank/DDBJ whole genome shotgun (WGS) entry which is preliminary data.</text>
</comment>
<dbReference type="Proteomes" id="UP000265618">
    <property type="component" value="Unassembled WGS sequence"/>
</dbReference>